<evidence type="ECO:0000259" key="4">
    <source>
        <dbReference type="PROSITE" id="PS50102"/>
    </source>
</evidence>
<accession>A0A200PQ93</accession>
<dbReference type="InterPro" id="IPR000504">
    <property type="entry name" value="RRM_dom"/>
</dbReference>
<dbReference type="STRING" id="56857.A0A200PQ93"/>
<dbReference type="InterPro" id="IPR050886">
    <property type="entry name" value="RNA-binding_reg"/>
</dbReference>
<organism evidence="5 6">
    <name type="scientific">Macleaya cordata</name>
    <name type="common">Five-seeded plume-poppy</name>
    <name type="synonym">Bocconia cordata</name>
    <dbReference type="NCBI Taxonomy" id="56857"/>
    <lineage>
        <taxon>Eukaryota</taxon>
        <taxon>Viridiplantae</taxon>
        <taxon>Streptophyta</taxon>
        <taxon>Embryophyta</taxon>
        <taxon>Tracheophyta</taxon>
        <taxon>Spermatophyta</taxon>
        <taxon>Magnoliopsida</taxon>
        <taxon>Ranunculales</taxon>
        <taxon>Papaveraceae</taxon>
        <taxon>Papaveroideae</taxon>
        <taxon>Macleaya</taxon>
    </lineage>
</organism>
<evidence type="ECO:0000313" key="6">
    <source>
        <dbReference type="Proteomes" id="UP000195402"/>
    </source>
</evidence>
<evidence type="ECO:0000256" key="3">
    <source>
        <dbReference type="SAM" id="MobiDB-lite"/>
    </source>
</evidence>
<dbReference type="InterPro" id="IPR012677">
    <property type="entry name" value="Nucleotide-bd_a/b_plait_sf"/>
</dbReference>
<dbReference type="GO" id="GO:0005634">
    <property type="term" value="C:nucleus"/>
    <property type="evidence" value="ECO:0007669"/>
    <property type="project" value="TreeGrafter"/>
</dbReference>
<feature type="domain" description="RRM" evidence="4">
    <location>
        <begin position="189"/>
        <end position="271"/>
    </location>
</feature>
<dbReference type="InParanoid" id="A0A200PQ93"/>
<protein>
    <submittedName>
        <fullName evidence="5">RNA recognition motif domain</fullName>
    </submittedName>
</protein>
<sequence>MANNRRSQRKNQGNNKKRKLSKDFKPENKTLEKKKLGKTPVDNVDTKIESESERIQKLLEPYSKDQLIDFLCDAAVNDSSLFQRIKTTADKDVSHRKIFVHGLSWDTTRETLYSAFQSYGEIEDCKLVTDRDTGRSKGYGFVLFKSRIGAEEALKNPQKKISNRVAACQLASIGPVAPTQQNHHDNYLKKIYVSNVHVDADPEKLRTFFGKFGEIETGPLGFDTSTGKSRGFAIFVYKSPEGAKKALAEPYKMFEGHQLHCQRVSENKNKPSTQQEQRQLPMQPQTLAAAAAAQNLALFNQHPSLNPMYSGLVANSNPCLIPGTVNPLMAGTFNPGFFPPTQMGGGSFGGGLVGGHSGILGGNPSIPGALASMNPALHGLQAYQNSHLGQSSSSRIHGASGSLTGYPSYIW</sequence>
<dbReference type="Gene3D" id="3.30.70.330">
    <property type="match status" value="2"/>
</dbReference>
<name>A0A200PQ93_MACCD</name>
<dbReference type="SMART" id="SM00360">
    <property type="entry name" value="RRM"/>
    <property type="match status" value="2"/>
</dbReference>
<feature type="domain" description="RRM" evidence="4">
    <location>
        <begin position="96"/>
        <end position="164"/>
    </location>
</feature>
<dbReference type="InterPro" id="IPR035979">
    <property type="entry name" value="RBD_domain_sf"/>
</dbReference>
<dbReference type="OMA" id="CQLANEP"/>
<dbReference type="PANTHER" id="PTHR48024">
    <property type="entry name" value="GEO13361P1-RELATED"/>
    <property type="match status" value="1"/>
</dbReference>
<comment type="caution">
    <text evidence="5">The sequence shown here is derived from an EMBL/GenBank/DDBJ whole genome shotgun (WGS) entry which is preliminary data.</text>
</comment>
<keyword evidence="6" id="KW-1185">Reference proteome</keyword>
<evidence type="ECO:0000256" key="2">
    <source>
        <dbReference type="PROSITE-ProRule" id="PRU00176"/>
    </source>
</evidence>
<evidence type="ECO:0000313" key="5">
    <source>
        <dbReference type="EMBL" id="OVA00397.1"/>
    </source>
</evidence>
<dbReference type="EMBL" id="MVGT01004331">
    <property type="protein sequence ID" value="OVA00397.1"/>
    <property type="molecule type" value="Genomic_DNA"/>
</dbReference>
<dbReference type="GO" id="GO:0003723">
    <property type="term" value="F:RNA binding"/>
    <property type="evidence" value="ECO:0007669"/>
    <property type="project" value="UniProtKB-UniRule"/>
</dbReference>
<keyword evidence="1 2" id="KW-0694">RNA-binding</keyword>
<reference evidence="5 6" key="1">
    <citation type="journal article" date="2017" name="Mol. Plant">
        <title>The Genome of Medicinal Plant Macleaya cordata Provides New Insights into Benzylisoquinoline Alkaloids Metabolism.</title>
        <authorList>
            <person name="Liu X."/>
            <person name="Liu Y."/>
            <person name="Huang P."/>
            <person name="Ma Y."/>
            <person name="Qing Z."/>
            <person name="Tang Q."/>
            <person name="Cao H."/>
            <person name="Cheng P."/>
            <person name="Zheng Y."/>
            <person name="Yuan Z."/>
            <person name="Zhou Y."/>
            <person name="Liu J."/>
            <person name="Tang Z."/>
            <person name="Zhuo Y."/>
            <person name="Zhang Y."/>
            <person name="Yu L."/>
            <person name="Huang J."/>
            <person name="Yang P."/>
            <person name="Peng Q."/>
            <person name="Zhang J."/>
            <person name="Jiang W."/>
            <person name="Zhang Z."/>
            <person name="Lin K."/>
            <person name="Ro D.K."/>
            <person name="Chen X."/>
            <person name="Xiong X."/>
            <person name="Shang Y."/>
            <person name="Huang S."/>
            <person name="Zeng J."/>
        </authorList>
    </citation>
    <scope>NUCLEOTIDE SEQUENCE [LARGE SCALE GENOMIC DNA]</scope>
    <source>
        <strain evidence="6">cv. BLH2017</strain>
        <tissue evidence="5">Root</tissue>
    </source>
</reference>
<proteinExistence type="predicted"/>
<dbReference type="Proteomes" id="UP000195402">
    <property type="component" value="Unassembled WGS sequence"/>
</dbReference>
<gene>
    <name evidence="5" type="ORF">BVC80_8535g3</name>
</gene>
<dbReference type="OrthoDB" id="1875751at2759"/>
<dbReference type="Pfam" id="PF00076">
    <property type="entry name" value="RRM_1"/>
    <property type="match status" value="2"/>
</dbReference>
<evidence type="ECO:0000256" key="1">
    <source>
        <dbReference type="ARBA" id="ARBA00022884"/>
    </source>
</evidence>
<dbReference type="PROSITE" id="PS50102">
    <property type="entry name" value="RRM"/>
    <property type="match status" value="2"/>
</dbReference>
<dbReference type="PANTHER" id="PTHR48024:SF9">
    <property type="entry name" value="UBP1-ASSOCIATED PROTEINS 1A-RELATED"/>
    <property type="match status" value="1"/>
</dbReference>
<feature type="compositionally biased region" description="Basic and acidic residues" evidence="3">
    <location>
        <begin position="21"/>
        <end position="34"/>
    </location>
</feature>
<dbReference type="AlphaFoldDB" id="A0A200PQ93"/>
<feature type="region of interest" description="Disordered" evidence="3">
    <location>
        <begin position="1"/>
        <end position="47"/>
    </location>
</feature>
<dbReference type="SUPFAM" id="SSF54928">
    <property type="entry name" value="RNA-binding domain, RBD"/>
    <property type="match status" value="2"/>
</dbReference>
<feature type="compositionally biased region" description="Low complexity" evidence="3">
    <location>
        <begin position="1"/>
        <end position="14"/>
    </location>
</feature>